<protein>
    <recommendedName>
        <fullName evidence="7">B box-type domain-containing protein</fullName>
    </recommendedName>
</protein>
<dbReference type="EMBL" id="CAJOBC010057784">
    <property type="protein sequence ID" value="CAF4199066.1"/>
    <property type="molecule type" value="Genomic_DNA"/>
</dbReference>
<keyword evidence="6" id="KW-1185">Reference proteome</keyword>
<accession>A0A815GIL4</accession>
<evidence type="ECO:0008006" key="7">
    <source>
        <dbReference type="Google" id="ProtNLM"/>
    </source>
</evidence>
<dbReference type="EMBL" id="CAJNOK010019254">
    <property type="protein sequence ID" value="CAF1296406.1"/>
    <property type="molecule type" value="Genomic_DNA"/>
</dbReference>
<evidence type="ECO:0000256" key="1">
    <source>
        <dbReference type="SAM" id="Coils"/>
    </source>
</evidence>
<dbReference type="Proteomes" id="UP000681722">
    <property type="component" value="Unassembled WGS sequence"/>
</dbReference>
<dbReference type="Proteomes" id="UP000682733">
    <property type="component" value="Unassembled WGS sequence"/>
</dbReference>
<dbReference type="OrthoDB" id="10038400at2759"/>
<gene>
    <name evidence="3" type="ORF">GPM918_LOCUS30351</name>
    <name evidence="2" type="ORF">OVA965_LOCUS28321</name>
    <name evidence="5" type="ORF">SRO942_LOCUS30962</name>
    <name evidence="4" type="ORF">TMI583_LOCUS29072</name>
</gene>
<organism evidence="3 6">
    <name type="scientific">Didymodactylos carnosus</name>
    <dbReference type="NCBI Taxonomy" id="1234261"/>
    <lineage>
        <taxon>Eukaryota</taxon>
        <taxon>Metazoa</taxon>
        <taxon>Spiralia</taxon>
        <taxon>Gnathifera</taxon>
        <taxon>Rotifera</taxon>
        <taxon>Eurotatoria</taxon>
        <taxon>Bdelloidea</taxon>
        <taxon>Philodinida</taxon>
        <taxon>Philodinidae</taxon>
        <taxon>Didymodactylos</taxon>
    </lineage>
</organism>
<dbReference type="AlphaFoldDB" id="A0A815GIL4"/>
<evidence type="ECO:0000313" key="4">
    <source>
        <dbReference type="EMBL" id="CAF4101621.1"/>
    </source>
</evidence>
<evidence type="ECO:0000313" key="2">
    <source>
        <dbReference type="EMBL" id="CAF1296406.1"/>
    </source>
</evidence>
<reference evidence="3" key="1">
    <citation type="submission" date="2021-02" db="EMBL/GenBank/DDBJ databases">
        <authorList>
            <person name="Nowell W R."/>
        </authorList>
    </citation>
    <scope>NUCLEOTIDE SEQUENCE</scope>
</reference>
<keyword evidence="1" id="KW-0175">Coiled coil</keyword>
<feature type="coiled-coil region" evidence="1">
    <location>
        <begin position="68"/>
        <end position="95"/>
    </location>
</feature>
<dbReference type="EMBL" id="CAJNOQ010014315">
    <property type="protein sequence ID" value="CAF1339322.1"/>
    <property type="molecule type" value="Genomic_DNA"/>
</dbReference>
<proteinExistence type="predicted"/>
<comment type="caution">
    <text evidence="3">The sequence shown here is derived from an EMBL/GenBank/DDBJ whole genome shotgun (WGS) entry which is preliminary data.</text>
</comment>
<sequence>MSRNNRTCTDCKRAPQMQCLHCSNYVCMDCAQKHVASVNNQINVAQHLFNTKIHLLDQLRENSKKGLDKEYEKMIKQLITERDRCEREIDHLIETEKQQIAQNSKTLLDIPLNEVPAYIDQLSTKLSKLNEKTDFVKIASVPGQLQIRK</sequence>
<dbReference type="EMBL" id="CAJOBA010040828">
    <property type="protein sequence ID" value="CAF4101621.1"/>
    <property type="molecule type" value="Genomic_DNA"/>
</dbReference>
<name>A0A815GIL4_9BILA</name>
<evidence type="ECO:0000313" key="6">
    <source>
        <dbReference type="Proteomes" id="UP000663829"/>
    </source>
</evidence>
<dbReference type="Proteomes" id="UP000663829">
    <property type="component" value="Unassembled WGS sequence"/>
</dbReference>
<dbReference type="Proteomes" id="UP000677228">
    <property type="component" value="Unassembled WGS sequence"/>
</dbReference>
<evidence type="ECO:0000313" key="5">
    <source>
        <dbReference type="EMBL" id="CAF4199066.1"/>
    </source>
</evidence>
<evidence type="ECO:0000313" key="3">
    <source>
        <dbReference type="EMBL" id="CAF1339322.1"/>
    </source>
</evidence>